<feature type="transmembrane region" description="Helical" evidence="7">
    <location>
        <begin position="1227"/>
        <end position="1247"/>
    </location>
</feature>
<dbReference type="PROSITE" id="PS00211">
    <property type="entry name" value="ABC_TRANSPORTER_1"/>
    <property type="match status" value="2"/>
</dbReference>
<feature type="domain" description="ABC transporter" evidence="8">
    <location>
        <begin position="1292"/>
        <end position="1538"/>
    </location>
</feature>
<feature type="transmembrane region" description="Helical" evidence="7">
    <location>
        <begin position="1030"/>
        <end position="1052"/>
    </location>
</feature>
<reference evidence="9 10" key="1">
    <citation type="submission" date="2020-04" db="EMBL/GenBank/DDBJ databases">
        <title>Perkinsus olseni comparative genomics.</title>
        <authorList>
            <person name="Bogema D.R."/>
        </authorList>
    </citation>
    <scope>NUCLEOTIDE SEQUENCE [LARGE SCALE GENOMIC DNA]</scope>
    <source>
        <strain evidence="9">ATCC PRA-179</strain>
    </source>
</reference>
<dbReference type="CDD" id="cd03263">
    <property type="entry name" value="ABC_subfamily_A"/>
    <property type="match status" value="2"/>
</dbReference>
<feature type="domain" description="ABC transporter" evidence="8">
    <location>
        <begin position="517"/>
        <end position="750"/>
    </location>
</feature>
<dbReference type="Proteomes" id="UP000570595">
    <property type="component" value="Unassembled WGS sequence"/>
</dbReference>
<feature type="transmembrane region" description="Helical" evidence="7">
    <location>
        <begin position="460"/>
        <end position="482"/>
    </location>
</feature>
<dbReference type="InterPro" id="IPR013525">
    <property type="entry name" value="ABC2_TM"/>
</dbReference>
<dbReference type="PROSITE" id="PS50893">
    <property type="entry name" value="ABC_TRANSPORTER_2"/>
    <property type="match status" value="2"/>
</dbReference>
<dbReference type="SMART" id="SM00382">
    <property type="entry name" value="AAA"/>
    <property type="match status" value="2"/>
</dbReference>
<protein>
    <recommendedName>
        <fullName evidence="8">ABC transporter domain-containing protein</fullName>
    </recommendedName>
</protein>
<proteinExistence type="predicted"/>
<gene>
    <name evidence="9" type="ORF">FOZ61_002810</name>
</gene>
<keyword evidence="2 7" id="KW-0812">Transmembrane</keyword>
<evidence type="ECO:0000256" key="1">
    <source>
        <dbReference type="ARBA" id="ARBA00004141"/>
    </source>
</evidence>
<dbReference type="PANTHER" id="PTHR19229:SF250">
    <property type="entry name" value="ABC TRANSPORTER DOMAIN-CONTAINING PROTEIN-RELATED"/>
    <property type="match status" value="1"/>
</dbReference>
<sequence>MTLFSRHEQGRVAGLGLKRDSLAVISRQVGVLLKKEILIVRKSPLTAIVTTIFPIVALFLFSLPNIGGDTIAQKFTGEAVYQKPFLAEEVLAPRRYLDSPVYPADSQIPYSPTWIPFEWEVRDHRLWWAPTTDPLATNILRAASMNGIDVGELRGFATEADLRYAYEEARPASFFAAIAFDPIDLSSKANVQYKILINGTYAPNSDPDKQVVITDDTSQALILDYGKYIDTGFVAIQNMIDSALVRVLTADSTNFTIPPLNAVQSFPRPTVQAAEAPWVFKWLPGWCVNISILFWFTAMVTKMVYDKEYEYYRYFLILKVSRWAYWSHWIAFYSAISVVISLGFVGVVYLDRVLVLSSWTLVWLHYLVFLWQLVVAAVVASTLARSVQSAGSVGLACTFIISAVYIALILGGFEHLSALKTALSMIPWFASMRGGEIMAGLDLRGRRVGLTWSNAWENGFGHLLIAQACGILLFVIIAARLLRPSRFGAGRLTQASDASLMTDDAVLEDSAMESPAIRLVGLTKRFRRQDKSILTAVNQLSLVVDRGEIFGLLGHNGAGKTTVIRMLCGEIQPDGGIVEFVTEDGVVDRDPALGVCLQQDILFPELSAKEHLQIFAGLRGSPIPENAEIVCMMGSVGLDNTGIHESISTYSGGMKRKLSLAISLLGDPDYLLLDEPSAGVDPYSRRALWDVVLRLAHSEGKTIIMTTHFMDEADMLSNRIGIMREGRLLACGSSLFLKHNIDRLAGGDAAVKPGYTLTATCPSKEISKEVMRKLKDIMPGIKNTSVKEEELSLHLPLGSERQYADILDAVNATGASDVAIGLTSLEDVFLATAGEVDPTLGGEADNESSPAGLHHRIWLPLEDKKPSQPRSVFYLARMVALMDLRDVRTFVFNSLLPIVFIIVGFLLSYLIDPKGSLVSPPSLSLLPSTIINPSPAYVQGSAFNNSALGPPLQWTDDSRPSGGELLARYESNGTLQYDPKIVSSLPLAISAITNSTLYNWTSGSPAALSVSVTNSPLPYVKSYLVDVTQLLVPMLTMLGFVPFAYVVIPIVFWRADHITTQLKFMGMSTRLQYIALFLHRFLFGFLPSFVVLLIAAGAFGSDLLGDGGRWLAYILLVITTFLALIPFAMVLAPLFKSGRQVADTFPLLWNCLSIIPYIIVWLMTGNSSESVRNAGDIIGDVMTIIPTLAYQRGTQRLLSLQFAVDRASRVENSPVEWSDTFNPANGVLTPLLVNLGVMSLTTALVWYQTRDQISHKMRKHSSSISPGKADELPESEDLLAEAVRADTIVEGIAVRNLTKFYPQQKKAAVQSLNLAVAPSEVVVLLGPNGAGKTTVMKMLSGEEIPTAGLMKLGRPEDFDLAQRGELEFTSLYRRQVCGYCPQADALFPDLTVKEHLDLASALKGLRARSASSPHRDHVDAIIAGLGVGEYLNSRSSRLSGGNRRKLSLALAMMGHPRVLFLDEVTTGMDPAARRSVWATLRGGKDTSPPAMLMSTHYMDEATALSTRIGIIINGEMRAIGSVSELANRFSRAIAIEASLSKGFCASTLAEELGRALGIADVTVVEDFNSLATFRVPLWNDALTPMQQMAELFRFMEGGLKASCGVVYYNLSLMSLEQIFIDLVREQRA</sequence>
<dbReference type="InterPro" id="IPR027417">
    <property type="entry name" value="P-loop_NTPase"/>
</dbReference>
<evidence type="ECO:0000256" key="3">
    <source>
        <dbReference type="ARBA" id="ARBA00022741"/>
    </source>
</evidence>
<evidence type="ECO:0000313" key="10">
    <source>
        <dbReference type="Proteomes" id="UP000570595"/>
    </source>
</evidence>
<dbReference type="InterPro" id="IPR026082">
    <property type="entry name" value="ABCA"/>
</dbReference>
<dbReference type="EMBL" id="JABAHT010000181">
    <property type="protein sequence ID" value="KAF4661995.1"/>
    <property type="molecule type" value="Genomic_DNA"/>
</dbReference>
<evidence type="ECO:0000256" key="5">
    <source>
        <dbReference type="ARBA" id="ARBA00022989"/>
    </source>
</evidence>
<feature type="transmembrane region" description="Helical" evidence="7">
    <location>
        <begin position="326"/>
        <end position="350"/>
    </location>
</feature>
<feature type="transmembrane region" description="Helical" evidence="7">
    <location>
        <begin position="282"/>
        <end position="305"/>
    </location>
</feature>
<comment type="subcellular location">
    <subcellularLocation>
        <location evidence="1">Membrane</location>
        <topology evidence="1">Multi-pass membrane protein</topology>
    </subcellularLocation>
</comment>
<dbReference type="PANTHER" id="PTHR19229">
    <property type="entry name" value="ATP-BINDING CASSETTE TRANSPORTER SUBFAMILY A ABCA"/>
    <property type="match status" value="1"/>
</dbReference>
<evidence type="ECO:0000259" key="8">
    <source>
        <dbReference type="PROSITE" id="PS50893"/>
    </source>
</evidence>
<keyword evidence="4" id="KW-0067">ATP-binding</keyword>
<dbReference type="SUPFAM" id="SSF52540">
    <property type="entry name" value="P-loop containing nucleoside triphosphate hydrolases"/>
    <property type="match status" value="2"/>
</dbReference>
<evidence type="ECO:0000256" key="6">
    <source>
        <dbReference type="ARBA" id="ARBA00023136"/>
    </source>
</evidence>
<feature type="transmembrane region" description="Helical" evidence="7">
    <location>
        <begin position="393"/>
        <end position="413"/>
    </location>
</feature>
<dbReference type="GO" id="GO:0005524">
    <property type="term" value="F:ATP binding"/>
    <property type="evidence" value="ECO:0007669"/>
    <property type="project" value="UniProtKB-KW"/>
</dbReference>
<organism evidence="9 10">
    <name type="scientific">Perkinsus olseni</name>
    <name type="common">Perkinsus atlanticus</name>
    <dbReference type="NCBI Taxonomy" id="32597"/>
    <lineage>
        <taxon>Eukaryota</taxon>
        <taxon>Sar</taxon>
        <taxon>Alveolata</taxon>
        <taxon>Perkinsozoa</taxon>
        <taxon>Perkinsea</taxon>
        <taxon>Perkinsida</taxon>
        <taxon>Perkinsidae</taxon>
        <taxon>Perkinsus</taxon>
    </lineage>
</organism>
<feature type="transmembrane region" description="Helical" evidence="7">
    <location>
        <begin position="362"/>
        <end position="381"/>
    </location>
</feature>
<evidence type="ECO:0000256" key="2">
    <source>
        <dbReference type="ARBA" id="ARBA00022692"/>
    </source>
</evidence>
<feature type="transmembrane region" description="Helical" evidence="7">
    <location>
        <begin position="1073"/>
        <end position="1098"/>
    </location>
</feature>
<accession>A0A7J6LRS4</accession>
<dbReference type="InterPro" id="IPR017871">
    <property type="entry name" value="ABC_transporter-like_CS"/>
</dbReference>
<dbReference type="InterPro" id="IPR003439">
    <property type="entry name" value="ABC_transporter-like_ATP-bd"/>
</dbReference>
<keyword evidence="6 7" id="KW-0472">Membrane</keyword>
<keyword evidence="5 7" id="KW-1133">Transmembrane helix</keyword>
<dbReference type="GO" id="GO:0016020">
    <property type="term" value="C:membrane"/>
    <property type="evidence" value="ECO:0007669"/>
    <property type="project" value="UniProtKB-SubCell"/>
</dbReference>
<evidence type="ECO:0000256" key="4">
    <source>
        <dbReference type="ARBA" id="ARBA00022840"/>
    </source>
</evidence>
<name>A0A7J6LRS4_PEROL</name>
<dbReference type="Gene3D" id="3.40.50.300">
    <property type="entry name" value="P-loop containing nucleotide triphosphate hydrolases"/>
    <property type="match status" value="2"/>
</dbReference>
<feature type="transmembrane region" description="Helical" evidence="7">
    <location>
        <begin position="44"/>
        <end position="63"/>
    </location>
</feature>
<dbReference type="Pfam" id="PF12698">
    <property type="entry name" value="ABC2_membrane_3"/>
    <property type="match status" value="2"/>
</dbReference>
<dbReference type="GO" id="GO:0016887">
    <property type="term" value="F:ATP hydrolysis activity"/>
    <property type="evidence" value="ECO:0007669"/>
    <property type="project" value="InterPro"/>
</dbReference>
<dbReference type="GO" id="GO:0140359">
    <property type="term" value="F:ABC-type transporter activity"/>
    <property type="evidence" value="ECO:0007669"/>
    <property type="project" value="InterPro"/>
</dbReference>
<keyword evidence="3" id="KW-0547">Nucleotide-binding</keyword>
<dbReference type="OrthoDB" id="10255969at2759"/>
<dbReference type="Pfam" id="PF00005">
    <property type="entry name" value="ABC_tran"/>
    <property type="match status" value="2"/>
</dbReference>
<feature type="transmembrane region" description="Helical" evidence="7">
    <location>
        <begin position="1110"/>
        <end position="1135"/>
    </location>
</feature>
<dbReference type="InterPro" id="IPR003593">
    <property type="entry name" value="AAA+_ATPase"/>
</dbReference>
<evidence type="ECO:0000256" key="7">
    <source>
        <dbReference type="SAM" id="Phobius"/>
    </source>
</evidence>
<evidence type="ECO:0000313" key="9">
    <source>
        <dbReference type="EMBL" id="KAF4661995.1"/>
    </source>
</evidence>
<comment type="caution">
    <text evidence="9">The sequence shown here is derived from an EMBL/GenBank/DDBJ whole genome shotgun (WGS) entry which is preliminary data.</text>
</comment>
<feature type="transmembrane region" description="Helical" evidence="7">
    <location>
        <begin position="1147"/>
        <end position="1164"/>
    </location>
</feature>
<feature type="transmembrane region" description="Helical" evidence="7">
    <location>
        <begin position="890"/>
        <end position="911"/>
    </location>
</feature>